<dbReference type="GO" id="GO:0016567">
    <property type="term" value="P:protein ubiquitination"/>
    <property type="evidence" value="ECO:0007669"/>
    <property type="project" value="InterPro"/>
</dbReference>
<dbReference type="GO" id="GO:0005634">
    <property type="term" value="C:nucleus"/>
    <property type="evidence" value="ECO:0007669"/>
    <property type="project" value="UniProtKB-SubCell"/>
</dbReference>
<keyword evidence="4" id="KW-0862">Zinc</keyword>
<evidence type="ECO:0000313" key="9">
    <source>
        <dbReference type="Proteomes" id="UP000015105"/>
    </source>
</evidence>
<dbReference type="CDD" id="cd16620">
    <property type="entry name" value="vRING-HC-C4C4_RBBP6"/>
    <property type="match status" value="1"/>
</dbReference>
<dbReference type="Gene3D" id="3.10.20.90">
    <property type="entry name" value="Phosphatidylinositol 3-kinase Catalytic Subunit, Chain A, domain 1"/>
    <property type="match status" value="1"/>
</dbReference>
<dbReference type="Gene3D" id="3.30.40.10">
    <property type="entry name" value="Zinc/RING finger domain, C3HC4 (zinc finger)"/>
    <property type="match status" value="1"/>
</dbReference>
<evidence type="ECO:0000259" key="7">
    <source>
        <dbReference type="PROSITE" id="PS51282"/>
    </source>
</evidence>
<feature type="compositionally biased region" description="Polar residues" evidence="6">
    <location>
        <begin position="132"/>
        <end position="150"/>
    </location>
</feature>
<keyword evidence="3" id="KW-0863">Zinc-finger</keyword>
<dbReference type="Pfam" id="PF08783">
    <property type="entry name" value="DWNN"/>
    <property type="match status" value="1"/>
</dbReference>
<dbReference type="GO" id="GO:0006511">
    <property type="term" value="P:ubiquitin-dependent protein catabolic process"/>
    <property type="evidence" value="ECO:0007669"/>
    <property type="project" value="TreeGrafter"/>
</dbReference>
<protein>
    <recommendedName>
        <fullName evidence="7">DWNN domain-containing protein</fullName>
    </recommendedName>
</protein>
<reference evidence="8" key="3">
    <citation type="journal article" date="2017" name="Nature">
        <title>Genome sequence of the progenitor of the wheat D genome Aegilops tauschii.</title>
        <authorList>
            <person name="Luo M.C."/>
            <person name="Gu Y.Q."/>
            <person name="Puiu D."/>
            <person name="Wang H."/>
            <person name="Twardziok S.O."/>
            <person name="Deal K.R."/>
            <person name="Huo N."/>
            <person name="Zhu T."/>
            <person name="Wang L."/>
            <person name="Wang Y."/>
            <person name="McGuire P.E."/>
            <person name="Liu S."/>
            <person name="Long H."/>
            <person name="Ramasamy R.K."/>
            <person name="Rodriguez J.C."/>
            <person name="Van S.L."/>
            <person name="Yuan L."/>
            <person name="Wang Z."/>
            <person name="Xia Z."/>
            <person name="Xiao L."/>
            <person name="Anderson O.D."/>
            <person name="Ouyang S."/>
            <person name="Liang Y."/>
            <person name="Zimin A.V."/>
            <person name="Pertea G."/>
            <person name="Qi P."/>
            <person name="Bennetzen J.L."/>
            <person name="Dai X."/>
            <person name="Dawson M.W."/>
            <person name="Muller H.G."/>
            <person name="Kugler K."/>
            <person name="Rivarola-Duarte L."/>
            <person name="Spannagl M."/>
            <person name="Mayer K.F.X."/>
            <person name="Lu F.H."/>
            <person name="Bevan M.W."/>
            <person name="Leroy P."/>
            <person name="Li P."/>
            <person name="You F.M."/>
            <person name="Sun Q."/>
            <person name="Liu Z."/>
            <person name="Lyons E."/>
            <person name="Wicker T."/>
            <person name="Salzberg S.L."/>
            <person name="Devos K.M."/>
            <person name="Dvorak J."/>
        </authorList>
    </citation>
    <scope>NUCLEOTIDE SEQUENCE [LARGE SCALE GENOMIC DNA]</scope>
    <source>
        <strain evidence="8">cv. AL8/78</strain>
    </source>
</reference>
<dbReference type="Gramene" id="AET6Gv20663800.4">
    <property type="protein sequence ID" value="AET6Gv20663800.4"/>
    <property type="gene ID" value="AET6Gv20663800"/>
</dbReference>
<reference evidence="9" key="1">
    <citation type="journal article" date="2014" name="Science">
        <title>Ancient hybridizations among the ancestral genomes of bread wheat.</title>
        <authorList>
            <consortium name="International Wheat Genome Sequencing Consortium,"/>
            <person name="Marcussen T."/>
            <person name="Sandve S.R."/>
            <person name="Heier L."/>
            <person name="Spannagl M."/>
            <person name="Pfeifer M."/>
            <person name="Jakobsen K.S."/>
            <person name="Wulff B.B."/>
            <person name="Steuernagel B."/>
            <person name="Mayer K.F."/>
            <person name="Olsen O.A."/>
        </authorList>
    </citation>
    <scope>NUCLEOTIDE SEQUENCE [LARGE SCALE GENOMIC DNA]</scope>
    <source>
        <strain evidence="9">cv. AL8/78</strain>
    </source>
</reference>
<dbReference type="Gene3D" id="4.10.60.10">
    <property type="entry name" value="Zinc finger, CCHC-type"/>
    <property type="match status" value="1"/>
</dbReference>
<keyword evidence="5" id="KW-0539">Nucleus</keyword>
<dbReference type="GO" id="GO:0006397">
    <property type="term" value="P:mRNA processing"/>
    <property type="evidence" value="ECO:0007669"/>
    <property type="project" value="InterPro"/>
</dbReference>
<dbReference type="InterPro" id="IPR014891">
    <property type="entry name" value="DWNN_domain"/>
</dbReference>
<reference evidence="8" key="4">
    <citation type="submission" date="2019-03" db="UniProtKB">
        <authorList>
            <consortium name="EnsemblPlants"/>
        </authorList>
    </citation>
    <scope>IDENTIFICATION</scope>
</reference>
<dbReference type="InterPro" id="IPR013083">
    <property type="entry name" value="Znf_RING/FYVE/PHD"/>
</dbReference>
<comment type="subcellular location">
    <subcellularLocation>
        <location evidence="1">Nucleus</location>
    </subcellularLocation>
</comment>
<dbReference type="GO" id="GO:0008270">
    <property type="term" value="F:zinc ion binding"/>
    <property type="evidence" value="ECO:0007669"/>
    <property type="project" value="UniProtKB-KW"/>
</dbReference>
<keyword evidence="9" id="KW-1185">Reference proteome</keyword>
<feature type="region of interest" description="Disordered" evidence="6">
    <location>
        <begin position="132"/>
        <end position="151"/>
    </location>
</feature>
<reference evidence="9" key="2">
    <citation type="journal article" date="2017" name="Nat. Plants">
        <title>The Aegilops tauschii genome reveals multiple impacts of transposons.</title>
        <authorList>
            <person name="Zhao G."/>
            <person name="Zou C."/>
            <person name="Li K."/>
            <person name="Wang K."/>
            <person name="Li T."/>
            <person name="Gao L."/>
            <person name="Zhang X."/>
            <person name="Wang H."/>
            <person name="Yang Z."/>
            <person name="Liu X."/>
            <person name="Jiang W."/>
            <person name="Mao L."/>
            <person name="Kong X."/>
            <person name="Jiao Y."/>
            <person name="Jia J."/>
        </authorList>
    </citation>
    <scope>NUCLEOTIDE SEQUENCE [LARGE SCALE GENOMIC DNA]</scope>
    <source>
        <strain evidence="9">cv. AL8/78</strain>
    </source>
</reference>
<feature type="compositionally biased region" description="Basic and acidic residues" evidence="6">
    <location>
        <begin position="473"/>
        <end position="492"/>
    </location>
</feature>
<dbReference type="GO" id="GO:0061630">
    <property type="term" value="F:ubiquitin protein ligase activity"/>
    <property type="evidence" value="ECO:0007669"/>
    <property type="project" value="InterPro"/>
</dbReference>
<dbReference type="SUPFAM" id="SSF57850">
    <property type="entry name" value="RING/U-box"/>
    <property type="match status" value="1"/>
</dbReference>
<sequence>MAVYYKFKSARDYDSIPIEGQFISVLNLKEMIFESKHLGRGTDFDLMISNAQTDEEYADESIMIPKNTSVLIRRIPGRPRMPIVTEPQEAIAAENRVEEIVPSGSAFLGDSSMKYPEESEWDDEFGNSLYVSDSVPSQPASQAIDASSENQIDEDSKIKALIDTAAVDYSQIPDGYGSGRGYGRGMGGRMMAGRGFGRGMGRLDNRSPPPGYICHRCKVPGMLATCQIFVNGIFCPVSLDQYWFTGHFIQHCPTNGDTRYDVRRMKPPTGIPKSMLMATPDGSYALPSGAGAVLKPNEAAFEREIEGLPTTRSLSDLPPELRCPLCKEVMKDAVLTSKCCFKSFCDKCIRDYIINKSMCVCGATSILADDLLPNRTLRETISRILEAPPTSSTENAGSMVQVQDMESALPVPPKVRSPAVSAASKEEPKALMPVEESPDAESQSGLKANIDVSSSDNKVTTIPDITEGTMDSKNSKNEKTPEMIHVAKESQEKLPAGEQ</sequence>
<dbReference type="AlphaFoldDB" id="A0A453P9T3"/>
<keyword evidence="2" id="KW-0479">Metal-binding</keyword>
<dbReference type="PANTHER" id="PTHR15439:SF0">
    <property type="entry name" value="CELL DIVISION CYCLE AND APOPTOSIS REGULATOR PROTEIN 1-RELATED"/>
    <property type="match status" value="1"/>
</dbReference>
<evidence type="ECO:0000256" key="1">
    <source>
        <dbReference type="ARBA" id="ARBA00004123"/>
    </source>
</evidence>
<name>A0A453P9T3_AEGTS</name>
<evidence type="ECO:0000256" key="3">
    <source>
        <dbReference type="ARBA" id="ARBA00022771"/>
    </source>
</evidence>
<evidence type="ECO:0000256" key="5">
    <source>
        <dbReference type="ARBA" id="ARBA00023242"/>
    </source>
</evidence>
<dbReference type="InterPro" id="IPR033489">
    <property type="entry name" value="RBBP6"/>
</dbReference>
<feature type="region of interest" description="Disordered" evidence="6">
    <location>
        <begin position="407"/>
        <end position="499"/>
    </location>
</feature>
<dbReference type="Proteomes" id="UP000015105">
    <property type="component" value="Chromosome 6D"/>
</dbReference>
<dbReference type="SMART" id="SM01180">
    <property type="entry name" value="DWNN"/>
    <property type="match status" value="1"/>
</dbReference>
<evidence type="ECO:0000256" key="2">
    <source>
        <dbReference type="ARBA" id="ARBA00022723"/>
    </source>
</evidence>
<dbReference type="PANTHER" id="PTHR15439">
    <property type="entry name" value="RETINOBLASTOMA-BINDING PROTEIN 6"/>
    <property type="match status" value="1"/>
</dbReference>
<evidence type="ECO:0000256" key="4">
    <source>
        <dbReference type="ARBA" id="ARBA00022833"/>
    </source>
</evidence>
<dbReference type="PROSITE" id="PS51282">
    <property type="entry name" value="DWNN"/>
    <property type="match status" value="1"/>
</dbReference>
<feature type="domain" description="DWNN" evidence="7">
    <location>
        <begin position="3"/>
        <end position="76"/>
    </location>
</feature>
<organism evidence="8 9">
    <name type="scientific">Aegilops tauschii subsp. strangulata</name>
    <name type="common">Goatgrass</name>
    <dbReference type="NCBI Taxonomy" id="200361"/>
    <lineage>
        <taxon>Eukaryota</taxon>
        <taxon>Viridiplantae</taxon>
        <taxon>Streptophyta</taxon>
        <taxon>Embryophyta</taxon>
        <taxon>Tracheophyta</taxon>
        <taxon>Spermatophyta</taxon>
        <taxon>Magnoliopsida</taxon>
        <taxon>Liliopsida</taxon>
        <taxon>Poales</taxon>
        <taxon>Poaceae</taxon>
        <taxon>BOP clade</taxon>
        <taxon>Pooideae</taxon>
        <taxon>Triticodae</taxon>
        <taxon>Triticeae</taxon>
        <taxon>Triticinae</taxon>
        <taxon>Aegilops</taxon>
    </lineage>
</organism>
<evidence type="ECO:0000313" key="8">
    <source>
        <dbReference type="EnsemblPlants" id="AET6Gv20663800.4"/>
    </source>
</evidence>
<dbReference type="EnsemblPlants" id="AET6Gv20663800.4">
    <property type="protein sequence ID" value="AET6Gv20663800.4"/>
    <property type="gene ID" value="AET6Gv20663800"/>
</dbReference>
<evidence type="ECO:0000256" key="6">
    <source>
        <dbReference type="SAM" id="MobiDB-lite"/>
    </source>
</evidence>
<proteinExistence type="predicted"/>
<feature type="compositionally biased region" description="Polar residues" evidence="6">
    <location>
        <begin position="440"/>
        <end position="460"/>
    </location>
</feature>
<accession>A0A453P9T3</accession>
<reference evidence="8" key="5">
    <citation type="journal article" date="2021" name="G3 (Bethesda)">
        <title>Aegilops tauschii genome assembly Aet v5.0 features greater sequence contiguity and improved annotation.</title>
        <authorList>
            <person name="Wang L."/>
            <person name="Zhu T."/>
            <person name="Rodriguez J.C."/>
            <person name="Deal K.R."/>
            <person name="Dubcovsky J."/>
            <person name="McGuire P.E."/>
            <person name="Lux T."/>
            <person name="Spannagl M."/>
            <person name="Mayer K.F.X."/>
            <person name="Baldrich P."/>
            <person name="Meyers B.C."/>
            <person name="Huo N."/>
            <person name="Gu Y.Q."/>
            <person name="Zhou H."/>
            <person name="Devos K.M."/>
            <person name="Bennetzen J.L."/>
            <person name="Unver T."/>
            <person name="Budak H."/>
            <person name="Gulick P.J."/>
            <person name="Galiba G."/>
            <person name="Kalapos B."/>
            <person name="Nelson D.R."/>
            <person name="Li P."/>
            <person name="You F.M."/>
            <person name="Luo M.C."/>
            <person name="Dvorak J."/>
        </authorList>
    </citation>
    <scope>NUCLEOTIDE SEQUENCE [LARGE SCALE GENOMIC DNA]</scope>
    <source>
        <strain evidence="8">cv. AL8/78</strain>
    </source>
</reference>